<evidence type="ECO:0000313" key="2">
    <source>
        <dbReference type="Proteomes" id="UP000032946"/>
    </source>
</evidence>
<gene>
    <name evidence="1" type="ORF">ARTHRO_40996</name>
</gene>
<organism evidence="1 2">
    <name type="scientific">Limnospira indica PCC 8005</name>
    <dbReference type="NCBI Taxonomy" id="376219"/>
    <lineage>
        <taxon>Bacteria</taxon>
        <taxon>Bacillati</taxon>
        <taxon>Cyanobacteriota</taxon>
        <taxon>Cyanophyceae</taxon>
        <taxon>Oscillatoriophycideae</taxon>
        <taxon>Oscillatoriales</taxon>
        <taxon>Sirenicapillariaceae</taxon>
        <taxon>Limnospira</taxon>
    </lineage>
</organism>
<dbReference type="EMBL" id="FO818640">
    <property type="protein sequence ID" value="CDM96587.1"/>
    <property type="molecule type" value="Genomic_DNA"/>
</dbReference>
<dbReference type="AlphaFoldDB" id="A0A9P1P206"/>
<name>A0A9P1P206_9CYAN</name>
<dbReference type="Proteomes" id="UP000032946">
    <property type="component" value="Chromosome"/>
</dbReference>
<reference evidence="1 2" key="1">
    <citation type="submission" date="2014-02" db="EMBL/GenBank/DDBJ databases">
        <authorList>
            <person name="Genoscope - CEA"/>
        </authorList>
    </citation>
    <scope>NUCLEOTIDE SEQUENCE [LARGE SCALE GENOMIC DNA]</scope>
    <source>
        <strain evidence="1 2">PCC 8005</strain>
    </source>
</reference>
<protein>
    <submittedName>
        <fullName evidence="1">Uncharacterized protein</fullName>
    </submittedName>
</protein>
<accession>A0A9P1P206</accession>
<evidence type="ECO:0000313" key="1">
    <source>
        <dbReference type="EMBL" id="CDM96587.1"/>
    </source>
</evidence>
<dbReference type="RefSeq" id="WP_006624350.1">
    <property type="nucleotide sequence ID" value="NZ_FO818640.1"/>
</dbReference>
<keyword evidence="2" id="KW-1185">Reference proteome</keyword>
<sequence>MAHWIKLIYERETYIIDLHSIGAFCFGLNHRLTFWLKDGNYPIVINPKTHPETYQIILDYIKTQTAESPETGFWIKFNYDRNEYIIDLSRIQVFSCDGTQRIVFWLANTREQVVINRHSNPGTYQRIQDYIYKTTGYSMP</sequence>
<proteinExistence type="predicted"/>